<organism evidence="1 2">
    <name type="scientific">Hypoxylon rubiginosum</name>
    <dbReference type="NCBI Taxonomy" id="110542"/>
    <lineage>
        <taxon>Eukaryota</taxon>
        <taxon>Fungi</taxon>
        <taxon>Dikarya</taxon>
        <taxon>Ascomycota</taxon>
        <taxon>Pezizomycotina</taxon>
        <taxon>Sordariomycetes</taxon>
        <taxon>Xylariomycetidae</taxon>
        <taxon>Xylariales</taxon>
        <taxon>Hypoxylaceae</taxon>
        <taxon>Hypoxylon</taxon>
    </lineage>
</organism>
<dbReference type="EMBL" id="MU394320">
    <property type="protein sequence ID" value="KAI6085946.1"/>
    <property type="molecule type" value="Genomic_DNA"/>
</dbReference>
<proteinExistence type="predicted"/>
<name>A0ACC0CZU6_9PEZI</name>
<reference evidence="1 2" key="1">
    <citation type="journal article" date="2022" name="New Phytol.">
        <title>Ecological generalism drives hyperdiversity of secondary metabolite gene clusters in xylarialean endophytes.</title>
        <authorList>
            <person name="Franco M.E.E."/>
            <person name="Wisecaver J.H."/>
            <person name="Arnold A.E."/>
            <person name="Ju Y.M."/>
            <person name="Slot J.C."/>
            <person name="Ahrendt S."/>
            <person name="Moore L.P."/>
            <person name="Eastman K.E."/>
            <person name="Scott K."/>
            <person name="Konkel Z."/>
            <person name="Mondo S.J."/>
            <person name="Kuo A."/>
            <person name="Hayes R.D."/>
            <person name="Haridas S."/>
            <person name="Andreopoulos B."/>
            <person name="Riley R."/>
            <person name="LaButti K."/>
            <person name="Pangilinan J."/>
            <person name="Lipzen A."/>
            <person name="Amirebrahimi M."/>
            <person name="Yan J."/>
            <person name="Adam C."/>
            <person name="Keymanesh K."/>
            <person name="Ng V."/>
            <person name="Louie K."/>
            <person name="Northen T."/>
            <person name="Drula E."/>
            <person name="Henrissat B."/>
            <person name="Hsieh H.M."/>
            <person name="Youens-Clark K."/>
            <person name="Lutzoni F."/>
            <person name="Miadlikowska J."/>
            <person name="Eastwood D.C."/>
            <person name="Hamelin R.C."/>
            <person name="Grigoriev I.V."/>
            <person name="U'Ren J.M."/>
        </authorList>
    </citation>
    <scope>NUCLEOTIDE SEQUENCE [LARGE SCALE GENOMIC DNA]</scope>
    <source>
        <strain evidence="1 2">ER1909</strain>
    </source>
</reference>
<sequence>MPGTSPVILILGAGPNIGQGIARAFAAKGYKVALASRSLQEADSTPEQLHIKSDFTNTDDVVHAFVRTKKEMGVPSVVVYNAASFTPSPPSDPFAIPLAGLNRDMNINTISAFVAAQQAVLGFADLPADAAKSFFYTGNILNVAVLPSFMDAGMGKSAAAHMMNAAAAAYKDRGYKFYYVDERKEDGGPIFKVSGEAHGSLLWELAHAKTQGPWLQSFVKGVGYKDFGPYEL</sequence>
<keyword evidence="2" id="KW-1185">Reference proteome</keyword>
<accession>A0ACC0CZU6</accession>
<evidence type="ECO:0000313" key="1">
    <source>
        <dbReference type="EMBL" id="KAI6085946.1"/>
    </source>
</evidence>
<gene>
    <name evidence="1" type="ORF">F4821DRAFT_270285</name>
</gene>
<comment type="caution">
    <text evidence="1">The sequence shown here is derived from an EMBL/GenBank/DDBJ whole genome shotgun (WGS) entry which is preliminary data.</text>
</comment>
<protein>
    <submittedName>
        <fullName evidence="1">NAD(P)-binding protein</fullName>
    </submittedName>
</protein>
<dbReference type="Proteomes" id="UP001497680">
    <property type="component" value="Unassembled WGS sequence"/>
</dbReference>
<evidence type="ECO:0000313" key="2">
    <source>
        <dbReference type="Proteomes" id="UP001497680"/>
    </source>
</evidence>